<dbReference type="PRINTS" id="PR00237">
    <property type="entry name" value="GPCRRHODOPSN"/>
</dbReference>
<feature type="transmembrane region" description="Helical" evidence="10">
    <location>
        <begin position="304"/>
        <end position="326"/>
    </location>
</feature>
<dbReference type="InterPro" id="IPR000276">
    <property type="entry name" value="GPCR_Rhodpsn"/>
</dbReference>
<comment type="similarity">
    <text evidence="2 9">Belongs to the G-protein coupled receptor 1 family.</text>
</comment>
<accession>A0ABD2B2S2</accession>
<evidence type="ECO:0000256" key="4">
    <source>
        <dbReference type="ARBA" id="ARBA00022989"/>
    </source>
</evidence>
<organism evidence="12 13">
    <name type="scientific">Vespula squamosa</name>
    <name type="common">Southern yellow jacket</name>
    <name type="synonym">Wasp</name>
    <dbReference type="NCBI Taxonomy" id="30214"/>
    <lineage>
        <taxon>Eukaryota</taxon>
        <taxon>Metazoa</taxon>
        <taxon>Ecdysozoa</taxon>
        <taxon>Arthropoda</taxon>
        <taxon>Hexapoda</taxon>
        <taxon>Insecta</taxon>
        <taxon>Pterygota</taxon>
        <taxon>Neoptera</taxon>
        <taxon>Endopterygota</taxon>
        <taxon>Hymenoptera</taxon>
        <taxon>Apocrita</taxon>
        <taxon>Aculeata</taxon>
        <taxon>Vespoidea</taxon>
        <taxon>Vespidae</taxon>
        <taxon>Vespinae</taxon>
        <taxon>Vespula</taxon>
    </lineage>
</organism>
<feature type="transmembrane region" description="Helical" evidence="10">
    <location>
        <begin position="39"/>
        <end position="65"/>
    </location>
</feature>
<keyword evidence="5 9" id="KW-0297">G-protein coupled receptor</keyword>
<gene>
    <name evidence="12" type="ORF">V1478_007294</name>
</gene>
<keyword evidence="13" id="KW-1185">Reference proteome</keyword>
<reference evidence="12 13" key="1">
    <citation type="journal article" date="2024" name="Ann. Entomol. Soc. Am.">
        <title>Genomic analyses of the southern and eastern yellowjacket wasps (Hymenoptera: Vespidae) reveal evolutionary signatures of social life.</title>
        <authorList>
            <person name="Catto M.A."/>
            <person name="Caine P.B."/>
            <person name="Orr S.E."/>
            <person name="Hunt B.G."/>
            <person name="Goodisman M.A.D."/>
        </authorList>
    </citation>
    <scope>NUCLEOTIDE SEQUENCE [LARGE SCALE GENOMIC DNA]</scope>
    <source>
        <strain evidence="12">233</strain>
        <tissue evidence="12">Head and thorax</tissue>
    </source>
</reference>
<dbReference type="CDD" id="cd15134">
    <property type="entry name" value="7tmA_capaR"/>
    <property type="match status" value="1"/>
</dbReference>
<protein>
    <submittedName>
        <fullName evidence="12">Neuropeptides capa receptor isoform X1</fullName>
    </submittedName>
</protein>
<keyword evidence="6 10" id="KW-0472">Membrane</keyword>
<evidence type="ECO:0000256" key="1">
    <source>
        <dbReference type="ARBA" id="ARBA00004141"/>
    </source>
</evidence>
<comment type="subcellular location">
    <subcellularLocation>
        <location evidence="1">Membrane</location>
        <topology evidence="1">Multi-pass membrane protein</topology>
    </subcellularLocation>
</comment>
<dbReference type="PANTHER" id="PTHR24243:SF107">
    <property type="entry name" value="NEUROPEPTIDES CAPA RECEPTOR"/>
    <property type="match status" value="1"/>
</dbReference>
<evidence type="ECO:0000259" key="11">
    <source>
        <dbReference type="PROSITE" id="PS50262"/>
    </source>
</evidence>
<dbReference type="GO" id="GO:0004930">
    <property type="term" value="F:G protein-coupled receptor activity"/>
    <property type="evidence" value="ECO:0007669"/>
    <property type="project" value="UniProtKB-KW"/>
</dbReference>
<evidence type="ECO:0000256" key="9">
    <source>
        <dbReference type="RuleBase" id="RU000688"/>
    </source>
</evidence>
<evidence type="ECO:0000256" key="6">
    <source>
        <dbReference type="ARBA" id="ARBA00023136"/>
    </source>
</evidence>
<dbReference type="PANTHER" id="PTHR24243">
    <property type="entry name" value="G-PROTEIN COUPLED RECEPTOR"/>
    <property type="match status" value="1"/>
</dbReference>
<sequence length="460" mass="53317">MNISSHYALFLINFTNLTNLDEYEYLQDKLGLKHLPLQLVLPITFAYVIIFVTGVFGNIMTCIVIKKKPTMQTATNYYLFNLAISDLLLLVLGLPNELSIFWEQYPWQLGLCMCKLRAFVSEMSSYASVLTIVAFSLERYLAICHPLHLYTMSGLKRPIRFILGVWLVALIFAIPFAVYTTVNYIEYPPESGRYSEDSAVCAMLLENMPDFPLYELSCLIFFFIPMVFIVVLYVRMCLRIQRNTLGRSIEGSVHGETRQAHSRKAIVRMLIAVVIMFFVCWAPFHAQRLLYVYRTSYFDDINEWLHPLSGCLYYFSTTVNPILYNVMSAKYRMAFKETLWCSSVNLSTPSDGNNSVTVYDCETGKEFRMMRVRSSRYKRSLKRYDSSEQANILQRSLKNLHRNNKDDERSSPTETFIDDDPSIIASIELRKSSLVVQSYNGRARCWTTKKERISSKETHI</sequence>
<dbReference type="AlphaFoldDB" id="A0ABD2B2S2"/>
<dbReference type="PROSITE" id="PS00237">
    <property type="entry name" value="G_PROTEIN_RECEP_F1_1"/>
    <property type="match status" value="1"/>
</dbReference>
<dbReference type="SUPFAM" id="SSF81321">
    <property type="entry name" value="Family A G protein-coupled receptor-like"/>
    <property type="match status" value="1"/>
</dbReference>
<feature type="transmembrane region" description="Helical" evidence="10">
    <location>
        <begin position="265"/>
        <end position="284"/>
    </location>
</feature>
<comment type="caution">
    <text evidence="12">The sequence shown here is derived from an EMBL/GenBank/DDBJ whole genome shotgun (WGS) entry which is preliminary data.</text>
</comment>
<keyword evidence="7 9" id="KW-0675">Receptor</keyword>
<name>A0ABD2B2S2_VESSQ</name>
<proteinExistence type="inferred from homology"/>
<dbReference type="Gene3D" id="1.20.1070.10">
    <property type="entry name" value="Rhodopsin 7-helix transmembrane proteins"/>
    <property type="match status" value="1"/>
</dbReference>
<feature type="domain" description="G-protein coupled receptors family 1 profile" evidence="11">
    <location>
        <begin position="57"/>
        <end position="324"/>
    </location>
</feature>
<keyword evidence="8 9" id="KW-0807">Transducer</keyword>
<keyword evidence="3 9" id="KW-0812">Transmembrane</keyword>
<feature type="transmembrane region" description="Helical" evidence="10">
    <location>
        <begin position="116"/>
        <end position="137"/>
    </location>
</feature>
<evidence type="ECO:0000256" key="8">
    <source>
        <dbReference type="ARBA" id="ARBA00023224"/>
    </source>
</evidence>
<feature type="transmembrane region" description="Helical" evidence="10">
    <location>
        <begin position="158"/>
        <end position="179"/>
    </location>
</feature>
<feature type="transmembrane region" description="Helical" evidence="10">
    <location>
        <begin position="213"/>
        <end position="234"/>
    </location>
</feature>
<evidence type="ECO:0000256" key="10">
    <source>
        <dbReference type="SAM" id="Phobius"/>
    </source>
</evidence>
<keyword evidence="12" id="KW-0527">Neuropeptide</keyword>
<evidence type="ECO:0000313" key="12">
    <source>
        <dbReference type="EMBL" id="KAL2727016.1"/>
    </source>
</evidence>
<evidence type="ECO:0000313" key="13">
    <source>
        <dbReference type="Proteomes" id="UP001607302"/>
    </source>
</evidence>
<dbReference type="PROSITE" id="PS50262">
    <property type="entry name" value="G_PROTEIN_RECEP_F1_2"/>
    <property type="match status" value="1"/>
</dbReference>
<dbReference type="InterPro" id="IPR017452">
    <property type="entry name" value="GPCR_Rhodpsn_7TM"/>
</dbReference>
<dbReference type="Proteomes" id="UP001607302">
    <property type="component" value="Unassembled WGS sequence"/>
</dbReference>
<evidence type="ECO:0000256" key="2">
    <source>
        <dbReference type="ARBA" id="ARBA00010663"/>
    </source>
</evidence>
<evidence type="ECO:0000256" key="5">
    <source>
        <dbReference type="ARBA" id="ARBA00023040"/>
    </source>
</evidence>
<keyword evidence="4 10" id="KW-1133">Transmembrane helix</keyword>
<feature type="transmembrane region" description="Helical" evidence="10">
    <location>
        <begin position="77"/>
        <end position="96"/>
    </location>
</feature>
<evidence type="ECO:0000256" key="3">
    <source>
        <dbReference type="ARBA" id="ARBA00022692"/>
    </source>
</evidence>
<dbReference type="Pfam" id="PF00001">
    <property type="entry name" value="7tm_1"/>
    <property type="match status" value="1"/>
</dbReference>
<dbReference type="GO" id="GO:0007218">
    <property type="term" value="P:neuropeptide signaling pathway"/>
    <property type="evidence" value="ECO:0007669"/>
    <property type="project" value="UniProtKB-KW"/>
</dbReference>
<dbReference type="EMBL" id="JAUDFV010000133">
    <property type="protein sequence ID" value="KAL2727016.1"/>
    <property type="molecule type" value="Genomic_DNA"/>
</dbReference>
<evidence type="ECO:0000256" key="7">
    <source>
        <dbReference type="ARBA" id="ARBA00023170"/>
    </source>
</evidence>
<dbReference type="GO" id="GO:0016020">
    <property type="term" value="C:membrane"/>
    <property type="evidence" value="ECO:0007669"/>
    <property type="project" value="UniProtKB-SubCell"/>
</dbReference>
<dbReference type="PRINTS" id="PR01157">
    <property type="entry name" value="P2YPURNOCPTR"/>
</dbReference>